<proteinExistence type="predicted"/>
<keyword evidence="2" id="KW-1185">Reference proteome</keyword>
<comment type="caution">
    <text evidence="1">The sequence shown here is derived from an EMBL/GenBank/DDBJ whole genome shotgun (WGS) entry which is preliminary data.</text>
</comment>
<evidence type="ECO:0000313" key="2">
    <source>
        <dbReference type="Proteomes" id="UP000681340"/>
    </source>
</evidence>
<reference evidence="1" key="1">
    <citation type="submission" date="2021-03" db="EMBL/GenBank/DDBJ databases">
        <title>Whole genome shotgun sequence of Actinoplanes auranticolor NBRC 12245.</title>
        <authorList>
            <person name="Komaki H."/>
            <person name="Tamura T."/>
        </authorList>
    </citation>
    <scope>NUCLEOTIDE SEQUENCE</scope>
    <source>
        <strain evidence="1">NBRC 12245</strain>
    </source>
</reference>
<protein>
    <recommendedName>
        <fullName evidence="3">DNA-binding protein</fullName>
    </recommendedName>
</protein>
<evidence type="ECO:0000313" key="1">
    <source>
        <dbReference type="EMBL" id="GIM79765.1"/>
    </source>
</evidence>
<dbReference type="RefSeq" id="WP_246595876.1">
    <property type="nucleotide sequence ID" value="NZ_BAABEA010000050.1"/>
</dbReference>
<evidence type="ECO:0008006" key="3">
    <source>
        <dbReference type="Google" id="ProtNLM"/>
    </source>
</evidence>
<name>A0A919VYT5_9ACTN</name>
<gene>
    <name evidence="1" type="ORF">Aau02nite_87330</name>
</gene>
<dbReference type="Proteomes" id="UP000681340">
    <property type="component" value="Unassembled WGS sequence"/>
</dbReference>
<dbReference type="AlphaFoldDB" id="A0A919VYT5"/>
<organism evidence="1 2">
    <name type="scientific">Actinoplanes auranticolor</name>
    <dbReference type="NCBI Taxonomy" id="47988"/>
    <lineage>
        <taxon>Bacteria</taxon>
        <taxon>Bacillati</taxon>
        <taxon>Actinomycetota</taxon>
        <taxon>Actinomycetes</taxon>
        <taxon>Micromonosporales</taxon>
        <taxon>Micromonosporaceae</taxon>
        <taxon>Actinoplanes</taxon>
    </lineage>
</organism>
<dbReference type="EMBL" id="BOQL01000084">
    <property type="protein sequence ID" value="GIM79765.1"/>
    <property type="molecule type" value="Genomic_DNA"/>
</dbReference>
<accession>A0A919VYT5</accession>
<sequence length="109" mass="11560">MNTNNITNDNGGVWTEARIRALGAVTDLPTAGRIFGLGRSLAYELAKNDDFPTPVLRVGSRYRVPVAGILTTLGITAAGDLTPPAEWSVDQLGAVRSTAARDHTDRGEP</sequence>